<dbReference type="PANTHER" id="PTHR43800">
    <property type="entry name" value="PEPTIDYL-LYSINE N-ACETYLTRANSFERASE YJAB"/>
    <property type="match status" value="1"/>
</dbReference>
<name>A0A0D5Y1F0_9PSED</name>
<evidence type="ECO:0000259" key="3">
    <source>
        <dbReference type="PROSITE" id="PS51186"/>
    </source>
</evidence>
<dbReference type="Pfam" id="PF13508">
    <property type="entry name" value="Acetyltransf_7"/>
    <property type="match status" value="1"/>
</dbReference>
<dbReference type="RefSeq" id="WP_045883942.1">
    <property type="nucleotide sequence ID" value="NZ_CP011110.1"/>
</dbReference>
<proteinExistence type="predicted"/>
<organism evidence="4 5">
    <name type="scientific">Pseudomonas chlororaphis</name>
    <dbReference type="NCBI Taxonomy" id="587753"/>
    <lineage>
        <taxon>Bacteria</taxon>
        <taxon>Pseudomonadati</taxon>
        <taxon>Pseudomonadota</taxon>
        <taxon>Gammaproteobacteria</taxon>
        <taxon>Pseudomonadales</taxon>
        <taxon>Pseudomonadaceae</taxon>
        <taxon>Pseudomonas</taxon>
    </lineage>
</organism>
<keyword evidence="1 4" id="KW-0808">Transferase</keyword>
<dbReference type="PANTHER" id="PTHR43800:SF1">
    <property type="entry name" value="PEPTIDYL-LYSINE N-ACETYLTRANSFERASE YJAB"/>
    <property type="match status" value="1"/>
</dbReference>
<gene>
    <name evidence="4" type="ORF">PCL1606_36650</name>
</gene>
<dbReference type="EMBL" id="CP011110">
    <property type="protein sequence ID" value="AKA25116.1"/>
    <property type="molecule type" value="Genomic_DNA"/>
</dbReference>
<dbReference type="GO" id="GO:0016747">
    <property type="term" value="F:acyltransferase activity, transferring groups other than amino-acyl groups"/>
    <property type="evidence" value="ECO:0007669"/>
    <property type="project" value="InterPro"/>
</dbReference>
<dbReference type="SUPFAM" id="SSF55729">
    <property type="entry name" value="Acyl-CoA N-acyltransferases (Nat)"/>
    <property type="match status" value="1"/>
</dbReference>
<dbReference type="Gene3D" id="3.40.630.30">
    <property type="match status" value="1"/>
</dbReference>
<dbReference type="CDD" id="cd04301">
    <property type="entry name" value="NAT_SF"/>
    <property type="match status" value="1"/>
</dbReference>
<evidence type="ECO:0000313" key="4">
    <source>
        <dbReference type="EMBL" id="AKA25116.1"/>
    </source>
</evidence>
<dbReference type="Proteomes" id="UP000032748">
    <property type="component" value="Chromosome"/>
</dbReference>
<evidence type="ECO:0000256" key="2">
    <source>
        <dbReference type="ARBA" id="ARBA00023315"/>
    </source>
</evidence>
<dbReference type="NCBIfam" id="NF007807">
    <property type="entry name" value="PRK10514.1"/>
    <property type="match status" value="1"/>
</dbReference>
<evidence type="ECO:0000313" key="5">
    <source>
        <dbReference type="Proteomes" id="UP000032748"/>
    </source>
</evidence>
<evidence type="ECO:0000256" key="1">
    <source>
        <dbReference type="ARBA" id="ARBA00022679"/>
    </source>
</evidence>
<protein>
    <submittedName>
        <fullName evidence="4">GNAT family acetyltransferase</fullName>
    </submittedName>
</protein>
<keyword evidence="2" id="KW-0012">Acyltransferase</keyword>
<dbReference type="PATRIC" id="fig|587753.10.peg.3655"/>
<accession>A0A0D5Y1F0</accession>
<reference evidence="4 5" key="1">
    <citation type="journal article" date="2015" name="Mol. Plant Microbe Interact.">
        <title>Comparative Genomic Analysis of Pseudomonas chlororaphis PCL1606 Reveals New Insight into Antifungal Compounds Involved in Biocontrol.</title>
        <authorList>
            <person name="Calderon C.E."/>
            <person name="Ramos C."/>
            <person name="de Vicente A."/>
            <person name="Cazorla F.M."/>
        </authorList>
    </citation>
    <scope>NUCLEOTIDE SEQUENCE [LARGE SCALE GENOMIC DNA]</scope>
    <source>
        <strain evidence="4 5">PCL1606</strain>
    </source>
</reference>
<dbReference type="InterPro" id="IPR000182">
    <property type="entry name" value="GNAT_dom"/>
</dbReference>
<feature type="domain" description="N-acetyltransferase" evidence="3">
    <location>
        <begin position="1"/>
        <end position="146"/>
    </location>
</feature>
<dbReference type="PROSITE" id="PS51186">
    <property type="entry name" value="GNAT"/>
    <property type="match status" value="1"/>
</dbReference>
<dbReference type="KEGG" id="pcz:PCL1606_36650"/>
<sequence>MPIRKRRPADDAALADLWERSVRATHDFLGEDDIQLFFPLVRDSYLPTLDVWLLELADGTPADFIGTDREKVEMLFVEPTHRGQGIGRQLLDHARALQPRLSVDVNEQNPQAHGFYRHYGFEETGRSQTDGQGQPLPIIHMRLKPA</sequence>
<dbReference type="OrthoDB" id="9789605at2"/>
<dbReference type="InterPro" id="IPR016181">
    <property type="entry name" value="Acyl_CoA_acyltransferase"/>
</dbReference>
<dbReference type="AlphaFoldDB" id="A0A0D5Y1F0"/>